<dbReference type="PANTHER" id="PTHR33175:SF5">
    <property type="entry name" value="INTEGRATION HOST FACTOR SUBUNIT BETA"/>
    <property type="match status" value="1"/>
</dbReference>
<evidence type="ECO:0000256" key="6">
    <source>
        <dbReference type="ARBA" id="ARBA00023163"/>
    </source>
</evidence>
<evidence type="ECO:0000256" key="10">
    <source>
        <dbReference type="SAM" id="MobiDB-lite"/>
    </source>
</evidence>
<evidence type="ECO:0000256" key="3">
    <source>
        <dbReference type="ARBA" id="ARBA00022845"/>
    </source>
</evidence>
<keyword evidence="12" id="KW-1185">Reference proteome</keyword>
<keyword evidence="5 9" id="KW-0238">DNA-binding</keyword>
<keyword evidence="3 9" id="KW-0810">Translation regulation</keyword>
<feature type="region of interest" description="Disordered" evidence="10">
    <location>
        <begin position="56"/>
        <end position="100"/>
    </location>
</feature>
<dbReference type="PRINTS" id="PR01727">
    <property type="entry name" value="DNABINDINGHU"/>
</dbReference>
<dbReference type="RefSeq" id="WP_184386350.1">
    <property type="nucleotide sequence ID" value="NZ_JACIDJ010000008.1"/>
</dbReference>
<dbReference type="GO" id="GO:0030527">
    <property type="term" value="F:structural constituent of chromatin"/>
    <property type="evidence" value="ECO:0007669"/>
    <property type="project" value="InterPro"/>
</dbReference>
<dbReference type="NCBIfam" id="NF001222">
    <property type="entry name" value="PRK00199.1"/>
    <property type="match status" value="1"/>
</dbReference>
<proteinExistence type="inferred from homology"/>
<evidence type="ECO:0000313" key="11">
    <source>
        <dbReference type="EMBL" id="MBB3900118.1"/>
    </source>
</evidence>
<dbReference type="InterPro" id="IPR000119">
    <property type="entry name" value="Hist_DNA-bd"/>
</dbReference>
<dbReference type="InterPro" id="IPR005685">
    <property type="entry name" value="IHF_beta"/>
</dbReference>
<evidence type="ECO:0000256" key="4">
    <source>
        <dbReference type="ARBA" id="ARBA00023015"/>
    </source>
</evidence>
<comment type="subunit">
    <text evidence="9">Heterodimer of an alpha and a beta chain.</text>
</comment>
<evidence type="ECO:0000256" key="7">
    <source>
        <dbReference type="ARBA" id="ARBA00023172"/>
    </source>
</evidence>
<dbReference type="Pfam" id="PF00216">
    <property type="entry name" value="Bac_DNA_binding"/>
    <property type="match status" value="1"/>
</dbReference>
<comment type="similarity">
    <text evidence="1 8">Belongs to the bacterial histone-like protein family.</text>
</comment>
<name>A0A840ADX2_9PROT</name>
<dbReference type="Gene3D" id="4.10.520.10">
    <property type="entry name" value="IHF-like DNA-binding proteins"/>
    <property type="match status" value="1"/>
</dbReference>
<dbReference type="InterPro" id="IPR010992">
    <property type="entry name" value="IHF-like_DNA-bd_dom_sf"/>
</dbReference>
<evidence type="ECO:0000256" key="9">
    <source>
        <dbReference type="RuleBase" id="RU003941"/>
    </source>
</evidence>
<dbReference type="CDD" id="cd13836">
    <property type="entry name" value="IHF_B"/>
    <property type="match status" value="1"/>
</dbReference>
<evidence type="ECO:0000256" key="1">
    <source>
        <dbReference type="ARBA" id="ARBA00010529"/>
    </source>
</evidence>
<dbReference type="AlphaFoldDB" id="A0A840ADX2"/>
<evidence type="ECO:0000256" key="8">
    <source>
        <dbReference type="RuleBase" id="RU003939"/>
    </source>
</evidence>
<dbReference type="GO" id="GO:0006310">
    <property type="term" value="P:DNA recombination"/>
    <property type="evidence" value="ECO:0007669"/>
    <property type="project" value="UniProtKB-KW"/>
</dbReference>
<keyword evidence="6 9" id="KW-0804">Transcription</keyword>
<dbReference type="PANTHER" id="PTHR33175">
    <property type="entry name" value="DNA-BINDING PROTEIN HU"/>
    <property type="match status" value="1"/>
</dbReference>
<evidence type="ECO:0000256" key="5">
    <source>
        <dbReference type="ARBA" id="ARBA00023125"/>
    </source>
</evidence>
<dbReference type="SMART" id="SM00411">
    <property type="entry name" value="BHL"/>
    <property type="match status" value="1"/>
</dbReference>
<dbReference type="GO" id="GO:0005694">
    <property type="term" value="C:chromosome"/>
    <property type="evidence" value="ECO:0007669"/>
    <property type="project" value="InterPro"/>
</dbReference>
<dbReference type="GO" id="GO:0005829">
    <property type="term" value="C:cytosol"/>
    <property type="evidence" value="ECO:0007669"/>
    <property type="project" value="TreeGrafter"/>
</dbReference>
<evidence type="ECO:0000256" key="2">
    <source>
        <dbReference type="ARBA" id="ARBA00018700"/>
    </source>
</evidence>
<dbReference type="GO" id="GO:0003677">
    <property type="term" value="F:DNA binding"/>
    <property type="evidence" value="ECO:0007669"/>
    <property type="project" value="UniProtKB-KW"/>
</dbReference>
<keyword evidence="7 9" id="KW-0233">DNA recombination</keyword>
<gene>
    <name evidence="11" type="ORF">GGQ83_003588</name>
</gene>
<accession>A0A840ADX2</accession>
<dbReference type="NCBIfam" id="TIGR00988">
    <property type="entry name" value="hip"/>
    <property type="match status" value="1"/>
</dbReference>
<protein>
    <recommendedName>
        <fullName evidence="2 9">Integration host factor subunit beta</fullName>
    </recommendedName>
</protein>
<dbReference type="PROSITE" id="PS00045">
    <property type="entry name" value="HISTONE_LIKE"/>
    <property type="match status" value="1"/>
</dbReference>
<dbReference type="InterPro" id="IPR020816">
    <property type="entry name" value="Histone-like_DNA-bd_CS"/>
</dbReference>
<comment type="function">
    <text evidence="9">This protein is one of the two subunits of integration host factor, a specific DNA-binding protein that functions in genetic recombination as well as in transcriptional and translational control.</text>
</comment>
<dbReference type="SUPFAM" id="SSF47729">
    <property type="entry name" value="IHF-like DNA-binding proteins"/>
    <property type="match status" value="1"/>
</dbReference>
<keyword evidence="4 9" id="KW-0805">Transcription regulation</keyword>
<reference evidence="11 12" key="1">
    <citation type="submission" date="2020-08" db="EMBL/GenBank/DDBJ databases">
        <title>Genomic Encyclopedia of Type Strains, Phase IV (KMG-IV): sequencing the most valuable type-strain genomes for metagenomic binning, comparative biology and taxonomic classification.</title>
        <authorList>
            <person name="Goeker M."/>
        </authorList>
    </citation>
    <scope>NUCLEOTIDE SEQUENCE [LARGE SCALE GENOMIC DNA]</scope>
    <source>
        <strain evidence="11 12">DSM 19979</strain>
    </source>
</reference>
<dbReference type="Proteomes" id="UP000553193">
    <property type="component" value="Unassembled WGS sequence"/>
</dbReference>
<dbReference type="GO" id="GO:0006355">
    <property type="term" value="P:regulation of DNA-templated transcription"/>
    <property type="evidence" value="ECO:0007669"/>
    <property type="project" value="InterPro"/>
</dbReference>
<evidence type="ECO:0000313" key="12">
    <source>
        <dbReference type="Proteomes" id="UP000553193"/>
    </source>
</evidence>
<sequence length="100" mass="10967">MTKSELIAHLATQHPHLRQPDVELVVGTIFEEISKALARGDRVELRGFGAFTTRKRDARQGRNPRTGESVAVASKGMPHFRPGKELRIRVNGGQDPGEGA</sequence>
<organism evidence="11 12">
    <name type="scientific">Roseococcus suduntuyensis</name>
    <dbReference type="NCBI Taxonomy" id="455361"/>
    <lineage>
        <taxon>Bacteria</taxon>
        <taxon>Pseudomonadati</taxon>
        <taxon>Pseudomonadota</taxon>
        <taxon>Alphaproteobacteria</taxon>
        <taxon>Acetobacterales</taxon>
        <taxon>Roseomonadaceae</taxon>
        <taxon>Roseococcus</taxon>
    </lineage>
</organism>
<dbReference type="GO" id="GO:0006417">
    <property type="term" value="P:regulation of translation"/>
    <property type="evidence" value="ECO:0007669"/>
    <property type="project" value="UniProtKB-KW"/>
</dbReference>
<comment type="caution">
    <text evidence="11">The sequence shown here is derived from an EMBL/GenBank/DDBJ whole genome shotgun (WGS) entry which is preliminary data.</text>
</comment>
<dbReference type="EMBL" id="JACIDJ010000008">
    <property type="protein sequence ID" value="MBB3900118.1"/>
    <property type="molecule type" value="Genomic_DNA"/>
</dbReference>